<organism evidence="1 2">
    <name type="scientific">Chaenocephalus aceratus</name>
    <name type="common">Blackfin icefish</name>
    <name type="synonym">Chaenichthys aceratus</name>
    <dbReference type="NCBI Taxonomy" id="36190"/>
    <lineage>
        <taxon>Eukaryota</taxon>
        <taxon>Metazoa</taxon>
        <taxon>Chordata</taxon>
        <taxon>Craniata</taxon>
        <taxon>Vertebrata</taxon>
        <taxon>Euteleostomi</taxon>
        <taxon>Actinopterygii</taxon>
        <taxon>Neopterygii</taxon>
        <taxon>Teleostei</taxon>
        <taxon>Neoteleostei</taxon>
        <taxon>Acanthomorphata</taxon>
        <taxon>Eupercaria</taxon>
        <taxon>Perciformes</taxon>
        <taxon>Notothenioidei</taxon>
        <taxon>Channichthyidae</taxon>
        <taxon>Chaenocephalus</taxon>
    </lineage>
</organism>
<feature type="non-terminal residue" evidence="1">
    <location>
        <position position="161"/>
    </location>
</feature>
<dbReference type="Proteomes" id="UP001057452">
    <property type="component" value="Chromosome 22"/>
</dbReference>
<proteinExistence type="predicted"/>
<reference evidence="1" key="1">
    <citation type="submission" date="2022-05" db="EMBL/GenBank/DDBJ databases">
        <title>Chromosome-level genome of Chaenocephalus aceratus.</title>
        <authorList>
            <person name="Park H."/>
        </authorList>
    </citation>
    <scope>NUCLEOTIDE SEQUENCE</scope>
    <source>
        <strain evidence="1">KU_202001</strain>
    </source>
</reference>
<accession>A0ACB9WI59</accession>
<dbReference type="EMBL" id="CM043806">
    <property type="protein sequence ID" value="KAI4812555.1"/>
    <property type="molecule type" value="Genomic_DNA"/>
</dbReference>
<comment type="caution">
    <text evidence="1">The sequence shown here is derived from an EMBL/GenBank/DDBJ whole genome shotgun (WGS) entry which is preliminary data.</text>
</comment>
<evidence type="ECO:0000313" key="2">
    <source>
        <dbReference type="Proteomes" id="UP001057452"/>
    </source>
</evidence>
<gene>
    <name evidence="1" type="ORF">KUCAC02_023931</name>
</gene>
<protein>
    <submittedName>
        <fullName evidence="1">Uncharacterized protein</fullName>
    </submittedName>
</protein>
<name>A0ACB9WI59_CHAAC</name>
<feature type="non-terminal residue" evidence="1">
    <location>
        <position position="1"/>
    </location>
</feature>
<evidence type="ECO:0000313" key="1">
    <source>
        <dbReference type="EMBL" id="KAI4812555.1"/>
    </source>
</evidence>
<sequence length="161" mass="17610">PTLACGSSYCQGCKKQTNVDLPTFMFVVCNGVQIFLQTFAFSIIANKESGSLPPEFVNYQIVTVLAVQKQTGDLKLGQKVDGITLVTLPPLIRSVGPPPPLLPSSFLYLLSSASPFALFPPMFLDSIPEPYLPPCLRRTCLSASSQVITNHWHSAKAEHWE</sequence>
<keyword evidence="2" id="KW-1185">Reference proteome</keyword>